<dbReference type="InterPro" id="IPR006869">
    <property type="entry name" value="DUF547"/>
</dbReference>
<comment type="caution">
    <text evidence="3">The sequence shown here is derived from an EMBL/GenBank/DDBJ whole genome shotgun (WGS) entry which is preliminary data.</text>
</comment>
<dbReference type="PANTHER" id="PTHR46361:SF3">
    <property type="entry name" value="ELECTRON CARRIER_ PROTEIN DISULFIDE OXIDOREDUCTASE"/>
    <property type="match status" value="1"/>
</dbReference>
<gene>
    <name evidence="3" type="ORF">LDX50_02160</name>
</gene>
<name>A0A9X1HK75_9BACT</name>
<feature type="chain" id="PRO_5040813740" evidence="1">
    <location>
        <begin position="22"/>
        <end position="253"/>
    </location>
</feature>
<sequence length="253" mass="28982">MKIYALLFIFLPSLFACNAQNANHSADIPSHELWDELLKAHVRADGMVDYKGFIKEREKLEEYLEVLAAGAPDPAMWSEEQQLAYWINAYNAFTVKLIVDNYPIESIKDLNPAIAIPTVSTVWNKKFFKIGGVEMSLDQIEHDILRKDFQEPRIHFAINCASVSCPPLRPEAFVADKIDRQLDAQAVDFINDASRNLISATNPQISKIFSWFSGDFKKNGTLIEFLNRYSQTRIQPDADIDYLDYDWALNDVR</sequence>
<dbReference type="PANTHER" id="PTHR46361">
    <property type="entry name" value="ELECTRON CARRIER/ PROTEIN DISULFIDE OXIDOREDUCTASE"/>
    <property type="match status" value="1"/>
</dbReference>
<evidence type="ECO:0000313" key="3">
    <source>
        <dbReference type="EMBL" id="MCA6073648.1"/>
    </source>
</evidence>
<reference evidence="3" key="1">
    <citation type="submission" date="2021-09" db="EMBL/GenBank/DDBJ databases">
        <title>Fulvivirga sp. isolated from coastal sediment.</title>
        <authorList>
            <person name="Yu H."/>
        </authorList>
    </citation>
    <scope>NUCLEOTIDE SEQUENCE</scope>
    <source>
        <strain evidence="3">1062</strain>
    </source>
</reference>
<evidence type="ECO:0000256" key="1">
    <source>
        <dbReference type="SAM" id="SignalP"/>
    </source>
</evidence>
<dbReference type="Pfam" id="PF04784">
    <property type="entry name" value="DUF547"/>
    <property type="match status" value="1"/>
</dbReference>
<dbReference type="AlphaFoldDB" id="A0A9X1HK75"/>
<feature type="signal peptide" evidence="1">
    <location>
        <begin position="1"/>
        <end position="21"/>
    </location>
</feature>
<dbReference type="Proteomes" id="UP001139409">
    <property type="component" value="Unassembled WGS sequence"/>
</dbReference>
<accession>A0A9X1HK75</accession>
<keyword evidence="1" id="KW-0732">Signal</keyword>
<feature type="domain" description="DUF547" evidence="2">
    <location>
        <begin position="76"/>
        <end position="190"/>
    </location>
</feature>
<protein>
    <submittedName>
        <fullName evidence="3">DUF547 domain-containing protein</fullName>
    </submittedName>
</protein>
<keyword evidence="4" id="KW-1185">Reference proteome</keyword>
<proteinExistence type="predicted"/>
<dbReference type="RefSeq" id="WP_225696759.1">
    <property type="nucleotide sequence ID" value="NZ_JAIXNE010000001.1"/>
</dbReference>
<evidence type="ECO:0000313" key="4">
    <source>
        <dbReference type="Proteomes" id="UP001139409"/>
    </source>
</evidence>
<dbReference type="PROSITE" id="PS51257">
    <property type="entry name" value="PROKAR_LIPOPROTEIN"/>
    <property type="match status" value="1"/>
</dbReference>
<organism evidence="3 4">
    <name type="scientific">Fulvivirga sedimenti</name>
    <dbReference type="NCBI Taxonomy" id="2879465"/>
    <lineage>
        <taxon>Bacteria</taxon>
        <taxon>Pseudomonadati</taxon>
        <taxon>Bacteroidota</taxon>
        <taxon>Cytophagia</taxon>
        <taxon>Cytophagales</taxon>
        <taxon>Fulvivirgaceae</taxon>
        <taxon>Fulvivirga</taxon>
    </lineage>
</organism>
<dbReference type="EMBL" id="JAIXNE010000001">
    <property type="protein sequence ID" value="MCA6073648.1"/>
    <property type="molecule type" value="Genomic_DNA"/>
</dbReference>
<evidence type="ECO:0000259" key="2">
    <source>
        <dbReference type="Pfam" id="PF04784"/>
    </source>
</evidence>